<evidence type="ECO:0000313" key="5">
    <source>
        <dbReference type="EMBL" id="VUZ46864.1"/>
    </source>
</evidence>
<evidence type="ECO:0000256" key="2">
    <source>
        <dbReference type="ARBA" id="ARBA00010022"/>
    </source>
</evidence>
<feature type="chain" id="PRO_5021737358" evidence="4">
    <location>
        <begin position="29"/>
        <end position="76"/>
    </location>
</feature>
<dbReference type="GO" id="GO:0005179">
    <property type="term" value="F:hormone activity"/>
    <property type="evidence" value="ECO:0007669"/>
    <property type="project" value="InterPro"/>
</dbReference>
<organism evidence="5 6">
    <name type="scientific">Hymenolepis diminuta</name>
    <name type="common">Rat tapeworm</name>
    <dbReference type="NCBI Taxonomy" id="6216"/>
    <lineage>
        <taxon>Eukaryota</taxon>
        <taxon>Metazoa</taxon>
        <taxon>Spiralia</taxon>
        <taxon>Lophotrochozoa</taxon>
        <taxon>Platyhelminthes</taxon>
        <taxon>Cestoda</taxon>
        <taxon>Eucestoda</taxon>
        <taxon>Cyclophyllidea</taxon>
        <taxon>Hymenolepididae</taxon>
        <taxon>Hymenolepis</taxon>
    </lineage>
</organism>
<dbReference type="Proteomes" id="UP000321570">
    <property type="component" value="Unassembled WGS sequence"/>
</dbReference>
<keyword evidence="3" id="KW-0964">Secreted</keyword>
<dbReference type="GO" id="GO:0005576">
    <property type="term" value="C:extracellular region"/>
    <property type="evidence" value="ECO:0007669"/>
    <property type="project" value="UniProtKB-SubCell"/>
</dbReference>
<sequence length="76" mass="8655">MAKTGVLSRHKICIFCLVLVLMAFVSDAKSTYATSNTDEVIPPKVRGPLFRTARELRRYLEQLDEWLAITGRPRFG</sequence>
<dbReference type="InterPro" id="IPR001955">
    <property type="entry name" value="Pancreatic_hormone-like"/>
</dbReference>
<reference evidence="5 6" key="1">
    <citation type="submission" date="2019-07" db="EMBL/GenBank/DDBJ databases">
        <authorList>
            <person name="Jastrzebski P J."/>
            <person name="Paukszto L."/>
            <person name="Jastrzebski P J."/>
        </authorList>
    </citation>
    <scope>NUCLEOTIDE SEQUENCE [LARGE SCALE GENOMIC DNA]</scope>
    <source>
        <strain evidence="5 6">WMS-il1</strain>
    </source>
</reference>
<keyword evidence="6" id="KW-1185">Reference proteome</keyword>
<dbReference type="EMBL" id="CABIJS010000222">
    <property type="protein sequence ID" value="VUZ46864.1"/>
    <property type="molecule type" value="Genomic_DNA"/>
</dbReference>
<keyword evidence="4" id="KW-0732">Signal</keyword>
<comment type="similarity">
    <text evidence="2">Belongs to the NPY family.</text>
</comment>
<dbReference type="Pfam" id="PF00159">
    <property type="entry name" value="Hormone_3"/>
    <property type="match status" value="1"/>
</dbReference>
<evidence type="ECO:0000256" key="4">
    <source>
        <dbReference type="SAM" id="SignalP"/>
    </source>
</evidence>
<proteinExistence type="inferred from homology"/>
<gene>
    <name evidence="5" type="ORF">WMSIL1_LOCUS6511</name>
</gene>
<dbReference type="AlphaFoldDB" id="A0A564YJZ3"/>
<name>A0A564YJZ3_HYMDI</name>
<evidence type="ECO:0000256" key="1">
    <source>
        <dbReference type="ARBA" id="ARBA00004613"/>
    </source>
</evidence>
<evidence type="ECO:0000256" key="3">
    <source>
        <dbReference type="ARBA" id="ARBA00022525"/>
    </source>
</evidence>
<feature type="signal peptide" evidence="4">
    <location>
        <begin position="1"/>
        <end position="28"/>
    </location>
</feature>
<protein>
    <submittedName>
        <fullName evidence="5">Uncharacterized protein</fullName>
    </submittedName>
</protein>
<accession>A0A564YJZ3</accession>
<evidence type="ECO:0000313" key="6">
    <source>
        <dbReference type="Proteomes" id="UP000321570"/>
    </source>
</evidence>
<dbReference type="PROSITE" id="PS50276">
    <property type="entry name" value="PANCREATIC_HORMONE_2"/>
    <property type="match status" value="1"/>
</dbReference>
<comment type="subcellular location">
    <subcellularLocation>
        <location evidence="1">Secreted</location>
    </subcellularLocation>
</comment>